<evidence type="ECO:0000313" key="10">
    <source>
        <dbReference type="EMBL" id="KAK3906874.1"/>
    </source>
</evidence>
<accession>A0AAN6RXX9</accession>
<feature type="region of interest" description="Disordered" evidence="8">
    <location>
        <begin position="507"/>
        <end position="728"/>
    </location>
</feature>
<dbReference type="EMBL" id="MU855317">
    <property type="protein sequence ID" value="KAK3906874.1"/>
    <property type="molecule type" value="Genomic_DNA"/>
</dbReference>
<protein>
    <submittedName>
        <fullName evidence="10">Clasp N terminal-domain-containing protein</fullName>
    </submittedName>
</protein>
<evidence type="ECO:0000256" key="6">
    <source>
        <dbReference type="ARBA" id="ARBA00022776"/>
    </source>
</evidence>
<keyword evidence="6" id="KW-0131">Cell cycle</keyword>
<evidence type="ECO:0000313" key="11">
    <source>
        <dbReference type="Proteomes" id="UP001303889"/>
    </source>
</evidence>
<feature type="compositionally biased region" description="Pro residues" evidence="8">
    <location>
        <begin position="231"/>
        <end position="243"/>
    </location>
</feature>
<keyword evidence="6" id="KW-0498">Mitosis</keyword>
<comment type="function">
    <text evidence="7">Microtubule binding protein that promotes the stabilization of dynamic microtubules. Required for mitotic spindle formation.</text>
</comment>
<feature type="domain" description="TOG" evidence="9">
    <location>
        <begin position="7"/>
        <end position="236"/>
    </location>
</feature>
<feature type="compositionally biased region" description="Low complexity" evidence="8">
    <location>
        <begin position="573"/>
        <end position="602"/>
    </location>
</feature>
<comment type="similarity">
    <text evidence="2">Belongs to the CLASP family.</text>
</comment>
<dbReference type="PANTHER" id="PTHR21567">
    <property type="entry name" value="CLASP"/>
    <property type="match status" value="1"/>
</dbReference>
<dbReference type="InterPro" id="IPR016024">
    <property type="entry name" value="ARM-type_fold"/>
</dbReference>
<dbReference type="GO" id="GO:0060172">
    <property type="term" value="P:astral microtubule depolymerization"/>
    <property type="evidence" value="ECO:0007669"/>
    <property type="project" value="TreeGrafter"/>
</dbReference>
<dbReference type="InterPro" id="IPR024395">
    <property type="entry name" value="CLASP_N_dom"/>
</dbReference>
<sequence>MTERITDEQVADLIAFLRTDASVDAKVHQVTAVKSSIKQQNVPESCIVPVFEALRTASSSQHASLVNAGFTALNHLFTRLARQDPKALTKEGARTLPLIIEKMGDQKEKFRQLALQAMITLYKVAPIEVERSVRNTAMVGKNPRAKEASLHWLLQMHQEHGLQFRTYVPTLMELLEDADGMVRETAKSTVIELFRNAPNAAKSDVKKQLKIFKVRPAIEQAIVKELNPTSSAPPPSTDEPAPAPRATLSASVSAHSTRPVTPGVPETPLEPVEPSYVNTSRELDEIFRDMHFHYEGRETEQNWMKREEGITKLRRLIAGNAATDFADQFLAGLRALLDGMIKAITSLRTSLSKEGCSLVQDIARAYGPAMDPMVELLMQTFIKLTAATKKIASSQANTTVDAIISRVTYNARLMQHVWGACQDKNVQPRLYASGWLKTLLNKEAHHKNHIEHTGGLDLIEKCIKKGLGDANPGVREKMRATYWTFAGIWPARAEAIMGGLDATAARLLQNDPNNPNSPKKPEGGARPGLGLSKSTMGPPKPSLREAMMAQKKAMTTTTKNLPARPGSAMSHFSTATSNVSSTSSQAPSTTTTSTVRTRLESTAISSAGGITGAPMRPGRRRAEMAPRPATAGPYSVRSHDQPSAEQSSPPSNPKPKAVTPKAANPSPKRAVPKTVRPATASASPGESHLPTPNRAAGTPKSCASPRSTPSRTVRAPIFPPSSSPSKSHEDFTLVVPTVTAPMASPPRPAVPRAEVIVPVPTSSSRSLEVYEDPFTGEKQASPAPIFTGPVLENRSVNEDAAILQQASQAQQAGEPNGAALSADKVRQNLRLLDSAISKIQQKSLDVHGFRKLQGIIRDSDPKSGGVAGGGAPLIGDDKFDALLSGLFDFLESPLAHLPADKAQDVKAQVLATIKLLLKRMRESFQPHVSRGLESLLRARTVYEGRTHIVSGLELLASELADLGDASEIALVLSRMLGGMDVDARGTGRSLSMGLHVLKEMMDARGAGFSPSDAELDALAGLAGRCLESLESAVRMDAVLLCVALHARVGDARFWEAVRSVKEDPKSLITYYIVKRQREMGAAAPGQAA</sequence>
<dbReference type="PANTHER" id="PTHR21567:SF9">
    <property type="entry name" value="CLIP-ASSOCIATING PROTEIN"/>
    <property type="match status" value="1"/>
</dbReference>
<dbReference type="AlphaFoldDB" id="A0AAN6RXX9"/>
<dbReference type="GO" id="GO:0005881">
    <property type="term" value="C:cytoplasmic microtubule"/>
    <property type="evidence" value="ECO:0007669"/>
    <property type="project" value="TreeGrafter"/>
</dbReference>
<dbReference type="GO" id="GO:0008017">
    <property type="term" value="F:microtubule binding"/>
    <property type="evidence" value="ECO:0007669"/>
    <property type="project" value="TreeGrafter"/>
</dbReference>
<keyword evidence="5" id="KW-0493">Microtubule</keyword>
<reference evidence="10" key="1">
    <citation type="journal article" date="2023" name="Mol. Phylogenet. Evol.">
        <title>Genome-scale phylogeny and comparative genomics of the fungal order Sordariales.</title>
        <authorList>
            <person name="Hensen N."/>
            <person name="Bonometti L."/>
            <person name="Westerberg I."/>
            <person name="Brannstrom I.O."/>
            <person name="Guillou S."/>
            <person name="Cros-Aarteil S."/>
            <person name="Calhoun S."/>
            <person name="Haridas S."/>
            <person name="Kuo A."/>
            <person name="Mondo S."/>
            <person name="Pangilinan J."/>
            <person name="Riley R."/>
            <person name="LaButti K."/>
            <person name="Andreopoulos B."/>
            <person name="Lipzen A."/>
            <person name="Chen C."/>
            <person name="Yan M."/>
            <person name="Daum C."/>
            <person name="Ng V."/>
            <person name="Clum A."/>
            <person name="Steindorff A."/>
            <person name="Ohm R.A."/>
            <person name="Martin F."/>
            <person name="Silar P."/>
            <person name="Natvig D.O."/>
            <person name="Lalanne C."/>
            <person name="Gautier V."/>
            <person name="Ament-Velasquez S.L."/>
            <person name="Kruys A."/>
            <person name="Hutchinson M.I."/>
            <person name="Powell A.J."/>
            <person name="Barry K."/>
            <person name="Miller A.N."/>
            <person name="Grigoriev I.V."/>
            <person name="Debuchy R."/>
            <person name="Gladieux P."/>
            <person name="Hiltunen Thoren M."/>
            <person name="Johannesson H."/>
        </authorList>
    </citation>
    <scope>NUCLEOTIDE SEQUENCE</scope>
    <source>
        <strain evidence="10">CBS 103.79</strain>
    </source>
</reference>
<feature type="compositionally biased region" description="Polar residues" evidence="8">
    <location>
        <begin position="248"/>
        <end position="259"/>
    </location>
</feature>
<evidence type="ECO:0000256" key="7">
    <source>
        <dbReference type="ARBA" id="ARBA00024889"/>
    </source>
</evidence>
<dbReference type="SMART" id="SM01349">
    <property type="entry name" value="TOG"/>
    <property type="match status" value="2"/>
</dbReference>
<evidence type="ECO:0000256" key="4">
    <source>
        <dbReference type="ARBA" id="ARBA00022618"/>
    </source>
</evidence>
<name>A0AAN6RXX9_9PEZI</name>
<proteinExistence type="inferred from homology"/>
<keyword evidence="4" id="KW-0132">Cell division</keyword>
<dbReference type="GO" id="GO:0005815">
    <property type="term" value="C:microtubule organizing center"/>
    <property type="evidence" value="ECO:0007669"/>
    <property type="project" value="TreeGrafter"/>
</dbReference>
<dbReference type="SUPFAM" id="SSF48371">
    <property type="entry name" value="ARM repeat"/>
    <property type="match status" value="1"/>
</dbReference>
<feature type="domain" description="TOG" evidence="9">
    <location>
        <begin position="279"/>
        <end position="520"/>
    </location>
</feature>
<organism evidence="10 11">
    <name type="scientific">Staphylotrichum tortipilum</name>
    <dbReference type="NCBI Taxonomy" id="2831512"/>
    <lineage>
        <taxon>Eukaryota</taxon>
        <taxon>Fungi</taxon>
        <taxon>Dikarya</taxon>
        <taxon>Ascomycota</taxon>
        <taxon>Pezizomycotina</taxon>
        <taxon>Sordariomycetes</taxon>
        <taxon>Sordariomycetidae</taxon>
        <taxon>Sordariales</taxon>
        <taxon>Chaetomiaceae</taxon>
        <taxon>Staphylotrichum</taxon>
    </lineage>
</organism>
<evidence type="ECO:0000256" key="5">
    <source>
        <dbReference type="ARBA" id="ARBA00022701"/>
    </source>
</evidence>
<comment type="subunit">
    <text evidence="3">Interacts with microtubules.</text>
</comment>
<comment type="subcellular location">
    <subcellularLocation>
        <location evidence="1">Cytoplasm</location>
        <location evidence="1">Cytoskeleton</location>
        <location evidence="1">Spindle</location>
    </subcellularLocation>
</comment>
<keyword evidence="11" id="KW-1185">Reference proteome</keyword>
<gene>
    <name evidence="10" type="ORF">C8A05DRAFT_11361</name>
</gene>
<dbReference type="GO" id="GO:1990023">
    <property type="term" value="C:mitotic spindle midzone"/>
    <property type="evidence" value="ECO:0007669"/>
    <property type="project" value="TreeGrafter"/>
</dbReference>
<evidence type="ECO:0000256" key="8">
    <source>
        <dbReference type="SAM" id="MobiDB-lite"/>
    </source>
</evidence>
<comment type="caution">
    <text evidence="10">The sequence shown here is derived from an EMBL/GenBank/DDBJ whole genome shotgun (WGS) entry which is preliminary data.</text>
</comment>
<feature type="region of interest" description="Disordered" evidence="8">
    <location>
        <begin position="224"/>
        <end position="275"/>
    </location>
</feature>
<dbReference type="GO" id="GO:0005876">
    <property type="term" value="C:spindle microtubule"/>
    <property type="evidence" value="ECO:0007669"/>
    <property type="project" value="TreeGrafter"/>
</dbReference>
<feature type="compositionally biased region" description="Low complexity" evidence="8">
    <location>
        <begin position="546"/>
        <end position="559"/>
    </location>
</feature>
<dbReference type="InterPro" id="IPR011989">
    <property type="entry name" value="ARM-like"/>
</dbReference>
<dbReference type="Proteomes" id="UP001303889">
    <property type="component" value="Unassembled WGS sequence"/>
</dbReference>
<dbReference type="GO" id="GO:0051301">
    <property type="term" value="P:cell division"/>
    <property type="evidence" value="ECO:0007669"/>
    <property type="project" value="UniProtKB-KW"/>
</dbReference>
<dbReference type="GO" id="GO:0090307">
    <property type="term" value="P:mitotic spindle assembly"/>
    <property type="evidence" value="ECO:0007669"/>
    <property type="project" value="TreeGrafter"/>
</dbReference>
<reference evidence="10" key="2">
    <citation type="submission" date="2023-05" db="EMBL/GenBank/DDBJ databases">
        <authorList>
            <consortium name="Lawrence Berkeley National Laboratory"/>
            <person name="Steindorff A."/>
            <person name="Hensen N."/>
            <person name="Bonometti L."/>
            <person name="Westerberg I."/>
            <person name="Brannstrom I.O."/>
            <person name="Guillou S."/>
            <person name="Cros-Aarteil S."/>
            <person name="Calhoun S."/>
            <person name="Haridas S."/>
            <person name="Kuo A."/>
            <person name="Mondo S."/>
            <person name="Pangilinan J."/>
            <person name="Riley R."/>
            <person name="Labutti K."/>
            <person name="Andreopoulos B."/>
            <person name="Lipzen A."/>
            <person name="Chen C."/>
            <person name="Yanf M."/>
            <person name="Daum C."/>
            <person name="Ng V."/>
            <person name="Clum A."/>
            <person name="Ohm R."/>
            <person name="Martin F."/>
            <person name="Silar P."/>
            <person name="Natvig D."/>
            <person name="Lalanne C."/>
            <person name="Gautier V."/>
            <person name="Ament-Velasquez S.L."/>
            <person name="Kruys A."/>
            <person name="Hutchinson M.I."/>
            <person name="Powell A.J."/>
            <person name="Barry K."/>
            <person name="Miller A.N."/>
            <person name="Grigoriev I.V."/>
            <person name="Debuchy R."/>
            <person name="Gladieux P."/>
            <person name="Thoren M.H."/>
            <person name="Johannesson H."/>
        </authorList>
    </citation>
    <scope>NUCLEOTIDE SEQUENCE</scope>
    <source>
        <strain evidence="10">CBS 103.79</strain>
    </source>
</reference>
<evidence type="ECO:0000259" key="9">
    <source>
        <dbReference type="SMART" id="SM01349"/>
    </source>
</evidence>
<dbReference type="Pfam" id="PF12348">
    <property type="entry name" value="CLASP_N"/>
    <property type="match status" value="2"/>
</dbReference>
<evidence type="ECO:0000256" key="1">
    <source>
        <dbReference type="ARBA" id="ARBA00004186"/>
    </source>
</evidence>
<evidence type="ECO:0000256" key="3">
    <source>
        <dbReference type="ARBA" id="ARBA00011375"/>
    </source>
</evidence>
<evidence type="ECO:0000256" key="2">
    <source>
        <dbReference type="ARBA" id="ARBA00009549"/>
    </source>
</evidence>
<dbReference type="InterPro" id="IPR034085">
    <property type="entry name" value="TOG"/>
</dbReference>
<dbReference type="Gene3D" id="1.25.10.10">
    <property type="entry name" value="Leucine-rich Repeat Variant"/>
    <property type="match status" value="3"/>
</dbReference>